<accession>A0ABR3PVV3</accession>
<gene>
    <name evidence="2" type="ORF">Q8F55_008310</name>
</gene>
<organism evidence="2 3">
    <name type="scientific">Vanrija albida</name>
    <dbReference type="NCBI Taxonomy" id="181172"/>
    <lineage>
        <taxon>Eukaryota</taxon>
        <taxon>Fungi</taxon>
        <taxon>Dikarya</taxon>
        <taxon>Basidiomycota</taxon>
        <taxon>Agaricomycotina</taxon>
        <taxon>Tremellomycetes</taxon>
        <taxon>Trichosporonales</taxon>
        <taxon>Trichosporonaceae</taxon>
        <taxon>Vanrija</taxon>
    </lineage>
</organism>
<comment type="caution">
    <text evidence="2">The sequence shown here is derived from an EMBL/GenBank/DDBJ whole genome shotgun (WGS) entry which is preliminary data.</text>
</comment>
<dbReference type="RefSeq" id="XP_069206548.1">
    <property type="nucleotide sequence ID" value="XM_069356707.1"/>
</dbReference>
<feature type="region of interest" description="Disordered" evidence="1">
    <location>
        <begin position="117"/>
        <end position="138"/>
    </location>
</feature>
<proteinExistence type="predicted"/>
<evidence type="ECO:0000313" key="2">
    <source>
        <dbReference type="EMBL" id="KAL1406604.1"/>
    </source>
</evidence>
<evidence type="ECO:0000256" key="1">
    <source>
        <dbReference type="SAM" id="MobiDB-lite"/>
    </source>
</evidence>
<dbReference type="Proteomes" id="UP001565368">
    <property type="component" value="Unassembled WGS sequence"/>
</dbReference>
<keyword evidence="3" id="KW-1185">Reference proteome</keyword>
<reference evidence="2 3" key="1">
    <citation type="submission" date="2023-08" db="EMBL/GenBank/DDBJ databases">
        <title>Annotated Genome Sequence of Vanrija albida AlHP1.</title>
        <authorList>
            <person name="Herzog R."/>
        </authorList>
    </citation>
    <scope>NUCLEOTIDE SEQUENCE [LARGE SCALE GENOMIC DNA]</scope>
    <source>
        <strain evidence="2 3">AlHP1</strain>
    </source>
</reference>
<dbReference type="GeneID" id="95989353"/>
<protein>
    <submittedName>
        <fullName evidence="2">Uncharacterized protein</fullName>
    </submittedName>
</protein>
<name>A0ABR3PVV3_9TREE</name>
<dbReference type="EMBL" id="JBBXJM010000006">
    <property type="protein sequence ID" value="KAL1406604.1"/>
    <property type="molecule type" value="Genomic_DNA"/>
</dbReference>
<evidence type="ECO:0000313" key="3">
    <source>
        <dbReference type="Proteomes" id="UP001565368"/>
    </source>
</evidence>
<sequence>MIRAPEVWSALDSYRGVNDASYRLQVIRTYLTHKVHRQRSKLELQLKLIPLERQYPNFADTFQTARLEFGLPVSPVVGAPAERITRAYQMARAAARAENRRLPFILDTASVVSLLESTQRAPRREPTPPPPAYEREDTEATIRDLETRLGDALDEAQRARARLAEAEEARRVLEERVRILEAAGLGARVGPDPGIATGIAI</sequence>